<dbReference type="Proteomes" id="UP001058364">
    <property type="component" value="Chromosome"/>
</dbReference>
<reference evidence="3" key="1">
    <citation type="submission" date="2022-08" db="EMBL/GenBank/DDBJ databases">
        <title>Complete genome sequence of Mycoplasma molare type strain H 542.</title>
        <authorList>
            <person name="Spergser J."/>
        </authorList>
    </citation>
    <scope>NUCLEOTIDE SEQUENCE</scope>
    <source>
        <strain evidence="3">H 542</strain>
    </source>
</reference>
<keyword evidence="2" id="KW-0732">Signal</keyword>
<gene>
    <name evidence="3" type="ORF">NX772_02155</name>
</gene>
<dbReference type="PROSITE" id="PS51257">
    <property type="entry name" value="PROKAR_LIPOPROTEIN"/>
    <property type="match status" value="1"/>
</dbReference>
<dbReference type="EMBL" id="CP103423">
    <property type="protein sequence ID" value="UWD33892.1"/>
    <property type="molecule type" value="Genomic_DNA"/>
</dbReference>
<feature type="compositionally biased region" description="Low complexity" evidence="1">
    <location>
        <begin position="40"/>
        <end position="60"/>
    </location>
</feature>
<evidence type="ECO:0000256" key="2">
    <source>
        <dbReference type="SAM" id="SignalP"/>
    </source>
</evidence>
<evidence type="ECO:0000313" key="4">
    <source>
        <dbReference type="Proteomes" id="UP001058364"/>
    </source>
</evidence>
<proteinExistence type="predicted"/>
<dbReference type="RefSeq" id="WP_027123542.1">
    <property type="nucleotide sequence ID" value="NZ_CP103423.1"/>
</dbReference>
<name>A0ABY5TT87_9BACT</name>
<organism evidence="3 4">
    <name type="scientific">Mesomycoplasma molare</name>
    <dbReference type="NCBI Taxonomy" id="171288"/>
    <lineage>
        <taxon>Bacteria</taxon>
        <taxon>Bacillati</taxon>
        <taxon>Mycoplasmatota</taxon>
        <taxon>Mycoplasmoidales</taxon>
        <taxon>Metamycoplasmataceae</taxon>
        <taxon>Mesomycoplasma</taxon>
    </lineage>
</organism>
<evidence type="ECO:0000313" key="3">
    <source>
        <dbReference type="EMBL" id="UWD33892.1"/>
    </source>
</evidence>
<evidence type="ECO:0008006" key="5">
    <source>
        <dbReference type="Google" id="ProtNLM"/>
    </source>
</evidence>
<sequence length="372" mass="44281">MFKRNKNKILLVSLFSSLISFTSCSNSFINKQEEDKVVVSKSDNNSTNNNNSNITSSQNESNKEIKVENSKENENYFSPGYFVENNLFLTTIVDEKLSNFDSLSFWNIKTNEVIEMGNYISNAKIEKISENTINVLIYFKNSDFFSLKKDVEIRFFEENNEKYFKKLKIGDIQYFSYPYSIMETKDFIDFNFKVPTLEFSILEEKRLKINFKDFESDFTFSIIQNVDEDLDEEDIIETGHTIKIRLSKDLFKSSNKLFIESIDIKDRTLKFRSVKPFIFKENKENFYFFQQDNENENKYYLKNFDLEFEEVNLEIQHINSKNEKEIKFIKAQLTKQNDDVFFIFDGFINEKKYKINSIQINHADKTIKIESR</sequence>
<protein>
    <recommendedName>
        <fullName evidence="5">Lipoprotein</fullName>
    </recommendedName>
</protein>
<feature type="region of interest" description="Disordered" evidence="1">
    <location>
        <begin position="39"/>
        <end position="66"/>
    </location>
</feature>
<feature type="signal peptide" evidence="2">
    <location>
        <begin position="1"/>
        <end position="25"/>
    </location>
</feature>
<keyword evidence="4" id="KW-1185">Reference proteome</keyword>
<feature type="chain" id="PRO_5045975545" description="Lipoprotein" evidence="2">
    <location>
        <begin position="26"/>
        <end position="372"/>
    </location>
</feature>
<accession>A0ABY5TT87</accession>
<evidence type="ECO:0000256" key="1">
    <source>
        <dbReference type="SAM" id="MobiDB-lite"/>
    </source>
</evidence>